<evidence type="ECO:0000313" key="2">
    <source>
        <dbReference type="Proteomes" id="UP000790709"/>
    </source>
</evidence>
<organism evidence="1 2">
    <name type="scientific">Leucogyrophana mollusca</name>
    <dbReference type="NCBI Taxonomy" id="85980"/>
    <lineage>
        <taxon>Eukaryota</taxon>
        <taxon>Fungi</taxon>
        <taxon>Dikarya</taxon>
        <taxon>Basidiomycota</taxon>
        <taxon>Agaricomycotina</taxon>
        <taxon>Agaricomycetes</taxon>
        <taxon>Agaricomycetidae</taxon>
        <taxon>Boletales</taxon>
        <taxon>Boletales incertae sedis</taxon>
        <taxon>Leucogyrophana</taxon>
    </lineage>
</organism>
<sequence>MALPPHSKVALLICDPTKEEFIDSYGTITSLFTNLYTRFLISITNPTADASTLIKAFLPEVIQSFRVDAFSAIERQYPTDVDQYDSIIVSGSAHSVNDHDGWITQLAEFLNTTATEHPKVKLIGICFGHQIISHAVFGNPVRGNHKGWEIGPYKVTLNDTGKKLFTDVESLNIEMFHHDAVFTKDQHAAFRKLYEAKPYHKHRPENTFHIWGSSEKTANQGIVALNKDAEESGMFDTDDIHIFTCQGHPELTQGMTSYLVDLFENEIGKDSVKEARTLIADFKGTLDWYKLTMFMWALSTRHTLALGFPIFTIFTPHGVKNPADEVIKDIEKTFKLFGNLLPIESLGGMSKKEKPKEESLFVLVV</sequence>
<keyword evidence="2" id="KW-1185">Reference proteome</keyword>
<name>A0ACB8B9M2_9AGAM</name>
<dbReference type="Proteomes" id="UP000790709">
    <property type="component" value="Unassembled WGS sequence"/>
</dbReference>
<accession>A0ACB8B9M2</accession>
<gene>
    <name evidence="1" type="ORF">BV22DRAFT_1131457</name>
</gene>
<comment type="caution">
    <text evidence="1">The sequence shown here is derived from an EMBL/GenBank/DDBJ whole genome shotgun (WGS) entry which is preliminary data.</text>
</comment>
<reference evidence="1" key="1">
    <citation type="journal article" date="2021" name="New Phytol.">
        <title>Evolutionary innovations through gain and loss of genes in the ectomycorrhizal Boletales.</title>
        <authorList>
            <person name="Wu G."/>
            <person name="Miyauchi S."/>
            <person name="Morin E."/>
            <person name="Kuo A."/>
            <person name="Drula E."/>
            <person name="Varga T."/>
            <person name="Kohler A."/>
            <person name="Feng B."/>
            <person name="Cao Y."/>
            <person name="Lipzen A."/>
            <person name="Daum C."/>
            <person name="Hundley H."/>
            <person name="Pangilinan J."/>
            <person name="Johnson J."/>
            <person name="Barry K."/>
            <person name="LaButti K."/>
            <person name="Ng V."/>
            <person name="Ahrendt S."/>
            <person name="Min B."/>
            <person name="Choi I.G."/>
            <person name="Park H."/>
            <person name="Plett J.M."/>
            <person name="Magnuson J."/>
            <person name="Spatafora J.W."/>
            <person name="Nagy L.G."/>
            <person name="Henrissat B."/>
            <person name="Grigoriev I.V."/>
            <person name="Yang Z.L."/>
            <person name="Xu J."/>
            <person name="Martin F.M."/>
        </authorList>
    </citation>
    <scope>NUCLEOTIDE SEQUENCE</scope>
    <source>
        <strain evidence="1">KUC20120723A-06</strain>
    </source>
</reference>
<dbReference type="EMBL" id="MU266486">
    <property type="protein sequence ID" value="KAH7922390.1"/>
    <property type="molecule type" value="Genomic_DNA"/>
</dbReference>
<proteinExistence type="predicted"/>
<protein>
    <submittedName>
        <fullName evidence="1">Class I glutamine amidotransferase-like protein</fullName>
    </submittedName>
</protein>
<evidence type="ECO:0000313" key="1">
    <source>
        <dbReference type="EMBL" id="KAH7922390.1"/>
    </source>
</evidence>